<dbReference type="EMBL" id="NQWI01000031">
    <property type="protein sequence ID" value="PDW03410.1"/>
    <property type="molecule type" value="Genomic_DNA"/>
</dbReference>
<dbReference type="RefSeq" id="WP_097643798.1">
    <property type="nucleotide sequence ID" value="NZ_NQWI01000031.1"/>
</dbReference>
<name>A0A2A6RKN0_9CHLR</name>
<dbReference type="Pfam" id="PF13185">
    <property type="entry name" value="GAF_2"/>
    <property type="match status" value="1"/>
</dbReference>
<dbReference type="SUPFAM" id="SSF55785">
    <property type="entry name" value="PYP-like sensor domain (PAS domain)"/>
    <property type="match status" value="1"/>
</dbReference>
<dbReference type="Proteomes" id="UP000220527">
    <property type="component" value="Unassembled WGS sequence"/>
</dbReference>
<dbReference type="OrthoDB" id="9766459at2"/>
<dbReference type="AlphaFoldDB" id="A0A2A6RKN0"/>
<dbReference type="InterPro" id="IPR003661">
    <property type="entry name" value="HisK_dim/P_dom"/>
</dbReference>
<keyword evidence="3" id="KW-1185">Reference proteome</keyword>
<proteinExistence type="predicted"/>
<dbReference type="Pfam" id="PF08446">
    <property type="entry name" value="PAS_2"/>
    <property type="match status" value="1"/>
</dbReference>
<dbReference type="Pfam" id="PF01590">
    <property type="entry name" value="GAF"/>
    <property type="match status" value="1"/>
</dbReference>
<dbReference type="SMART" id="SM00065">
    <property type="entry name" value="GAF"/>
    <property type="match status" value="2"/>
</dbReference>
<dbReference type="PROSITE" id="PS50046">
    <property type="entry name" value="PHYTOCHROME_2"/>
    <property type="match status" value="1"/>
</dbReference>
<reference evidence="3" key="1">
    <citation type="submission" date="2017-08" db="EMBL/GenBank/DDBJ databases">
        <authorList>
            <person name="Grouzdev D.S."/>
            <person name="Gaisin V.A."/>
            <person name="Rysina M.S."/>
            <person name="Gorlenko V.M."/>
        </authorList>
    </citation>
    <scope>NUCLEOTIDE SEQUENCE [LARGE SCALE GENOMIC DNA]</scope>
    <source>
        <strain evidence="3">Kir15-3F</strain>
    </source>
</reference>
<dbReference type="CDD" id="cd00082">
    <property type="entry name" value="HisKA"/>
    <property type="match status" value="1"/>
</dbReference>
<dbReference type="InterPro" id="IPR013654">
    <property type="entry name" value="PAS_2"/>
</dbReference>
<dbReference type="SUPFAM" id="SSF55781">
    <property type="entry name" value="GAF domain-like"/>
    <property type="match status" value="2"/>
</dbReference>
<dbReference type="GO" id="GO:0000155">
    <property type="term" value="F:phosphorelay sensor kinase activity"/>
    <property type="evidence" value="ECO:0007669"/>
    <property type="project" value="InterPro"/>
</dbReference>
<dbReference type="Gene3D" id="3.30.450.40">
    <property type="match status" value="2"/>
</dbReference>
<dbReference type="InterPro" id="IPR016132">
    <property type="entry name" value="Phyto_chromo_attachment"/>
</dbReference>
<evidence type="ECO:0000313" key="3">
    <source>
        <dbReference type="Proteomes" id="UP000220527"/>
    </source>
</evidence>
<accession>A0A2A6RKN0</accession>
<dbReference type="InterPro" id="IPR029016">
    <property type="entry name" value="GAF-like_dom_sf"/>
</dbReference>
<gene>
    <name evidence="2" type="ORF">CJ255_09145</name>
</gene>
<evidence type="ECO:0000259" key="1">
    <source>
        <dbReference type="PROSITE" id="PS50046"/>
    </source>
</evidence>
<feature type="domain" description="Phytochrome chromophore attachment site" evidence="1">
    <location>
        <begin position="138"/>
        <end position="294"/>
    </location>
</feature>
<comment type="caution">
    <text evidence="2">The sequence shown here is derived from an EMBL/GenBank/DDBJ whole genome shotgun (WGS) entry which is preliminary data.</text>
</comment>
<protein>
    <recommendedName>
        <fullName evidence="1">Phytochrome chromophore attachment site domain-containing protein</fullName>
    </recommendedName>
</protein>
<dbReference type="Gene3D" id="1.10.287.130">
    <property type="match status" value="1"/>
</dbReference>
<dbReference type="Gene3D" id="3.30.450.20">
    <property type="entry name" value="PAS domain"/>
    <property type="match status" value="1"/>
</dbReference>
<dbReference type="InterPro" id="IPR003018">
    <property type="entry name" value="GAF"/>
</dbReference>
<sequence>MANLFFECDAKEHDVVIHIQAHGVLLVLHEADLTVLQVSANTEQLLGVAPEQLLAQPLTALFGTAQVAHLHTMLLLLQPEMRSLMHLQLQPPHPQHPLLAQVQRQPGCILLELEPAPSLLMPWSELVAALRALRTLRSLAGIWPVVAAQVRRLTAFERVTVVQFQPDGSSLVLAEQLHANVASFHPHMVPTRLPPLQRAYYLNAQICVLVDLKTDPVGLISAAHGSPPLAYEYVTLLAPPAAQRSVLQQEGVRAALNIPLFHHGSLWGMICCVDYTQPHPTTFILWTIAELLSEFLSLRLSTLALQPEALTSHLTERQSVLRLGWLQTITAALGEALNLQAVASVIVELATAAIEAQQGYLLLRSADGVSLELANASEHTVEQGHQTDNCPLDAKLPITEAVRCGTALFLAQIPADDPRFRDVTHQAINISTGGVAALPLGDGARGGIIFAFKQAHSFSPAEQEFLLTVAELTLHALDRVRLYDDLQKARAQAEAAVRMRDQFLSVATHELKSPMAALVGHAQLIERRLAKAEHSDAALRVALQQIIPITIEHSALL</sequence>
<dbReference type="GO" id="GO:0006355">
    <property type="term" value="P:regulation of DNA-templated transcription"/>
    <property type="evidence" value="ECO:0007669"/>
    <property type="project" value="InterPro"/>
</dbReference>
<dbReference type="InterPro" id="IPR035965">
    <property type="entry name" value="PAS-like_dom_sf"/>
</dbReference>
<evidence type="ECO:0000313" key="2">
    <source>
        <dbReference type="EMBL" id="PDW03410.1"/>
    </source>
</evidence>
<organism evidence="2 3">
    <name type="scientific">Candidatus Viridilinea mediisalina</name>
    <dbReference type="NCBI Taxonomy" id="2024553"/>
    <lineage>
        <taxon>Bacteria</taxon>
        <taxon>Bacillati</taxon>
        <taxon>Chloroflexota</taxon>
        <taxon>Chloroflexia</taxon>
        <taxon>Chloroflexales</taxon>
        <taxon>Chloroflexineae</taxon>
        <taxon>Oscillochloridaceae</taxon>
        <taxon>Candidatus Viridilinea</taxon>
    </lineage>
</organism>